<keyword evidence="5" id="KW-1185">Reference proteome</keyword>
<dbReference type="Proteomes" id="UP000199069">
    <property type="component" value="Unassembled WGS sequence"/>
</dbReference>
<feature type="transmembrane region" description="Helical" evidence="2">
    <location>
        <begin position="163"/>
        <end position="185"/>
    </location>
</feature>
<proteinExistence type="predicted"/>
<dbReference type="PANTHER" id="PTHR40465:SF1">
    <property type="entry name" value="DUF6534 DOMAIN-CONTAINING PROTEIN"/>
    <property type="match status" value="1"/>
</dbReference>
<accession>A0A0K3CDD8</accession>
<keyword evidence="2" id="KW-1133">Transmembrane helix</keyword>
<dbReference type="PANTHER" id="PTHR40465">
    <property type="entry name" value="CHROMOSOME 1, WHOLE GENOME SHOTGUN SEQUENCE"/>
    <property type="match status" value="1"/>
</dbReference>
<evidence type="ECO:0000256" key="2">
    <source>
        <dbReference type="SAM" id="Phobius"/>
    </source>
</evidence>
<dbReference type="EMBL" id="CWKI01000004">
    <property type="protein sequence ID" value="CTR06560.1"/>
    <property type="molecule type" value="Genomic_DNA"/>
</dbReference>
<feature type="compositionally biased region" description="Low complexity" evidence="1">
    <location>
        <begin position="273"/>
        <end position="282"/>
    </location>
</feature>
<reference evidence="4 5" key="1">
    <citation type="submission" date="2015-07" db="EMBL/GenBank/DDBJ databases">
        <authorList>
            <person name="Cajimat M.N.B."/>
            <person name="Milazzo M.L."/>
            <person name="Fulhorst C.F."/>
        </authorList>
    </citation>
    <scope>NUCLEOTIDE SEQUENCE [LARGE SCALE GENOMIC DNA]</scope>
    <source>
        <strain evidence="4">Single colony</strain>
    </source>
</reference>
<dbReference type="AlphaFoldDB" id="A0A0K3CDD8"/>
<protein>
    <submittedName>
        <fullName evidence="4">FGENESH: predicted gene_4.197 protein</fullName>
    </submittedName>
</protein>
<dbReference type="OMA" id="WELTANC"/>
<feature type="non-terminal residue" evidence="4">
    <location>
        <position position="1"/>
    </location>
</feature>
<evidence type="ECO:0000313" key="4">
    <source>
        <dbReference type="EMBL" id="CTR06560.1"/>
    </source>
</evidence>
<feature type="transmembrane region" description="Helical" evidence="2">
    <location>
        <begin position="46"/>
        <end position="71"/>
    </location>
</feature>
<feature type="transmembrane region" description="Helical" evidence="2">
    <location>
        <begin position="12"/>
        <end position="34"/>
    </location>
</feature>
<keyword evidence="2" id="KW-0812">Transmembrane</keyword>
<feature type="domain" description="DUF6534" evidence="3">
    <location>
        <begin position="169"/>
        <end position="255"/>
    </location>
</feature>
<gene>
    <name evidence="4" type="primary">FGENESH: predicted gene_4.197</name>
    <name evidence="4" type="ORF">BN2166_0024210</name>
</gene>
<sequence length="358" mass="39013">SSLPMPLSIKDIIGPVLVGACLSCFGCGITLSLSTRYWARFHVDRIWIRIAVVLSMLLAMIDTAFNGTWAYKWTTTYYVLPNKLSLLPWELTANCFVMSTSIVLAQHFYLYRLFSLSGKNWLVAAPVSVAALGCWGVAIYMGWFCSKHPNDIAAYADITNVSWVWFAGAFVTDAYITAGLAYYLVIRPKSGPSLASSPKLVALRAAQCNAFAVVWHLVIVILHAHDNNTFQDTYFTFSLVKVYTGSLLATLNARSPHAEGSFTDRFPSHAGHTSSFSPSTSSRLKGFGTPAGPPVQVSVRQEMHIEAERGEDEEELGMEAVKRKKEGGGGGEVVKVQFAGAGERKGADKGGEGDSDEF</sequence>
<dbReference type="InterPro" id="IPR045339">
    <property type="entry name" value="DUF6534"/>
</dbReference>
<keyword evidence="2" id="KW-0472">Membrane</keyword>
<organism evidence="4 5">
    <name type="scientific">Rhodotorula toruloides</name>
    <name type="common">Yeast</name>
    <name type="synonym">Rhodosporidium toruloides</name>
    <dbReference type="NCBI Taxonomy" id="5286"/>
    <lineage>
        <taxon>Eukaryota</taxon>
        <taxon>Fungi</taxon>
        <taxon>Dikarya</taxon>
        <taxon>Basidiomycota</taxon>
        <taxon>Pucciniomycotina</taxon>
        <taxon>Microbotryomycetes</taxon>
        <taxon>Sporidiobolales</taxon>
        <taxon>Sporidiobolaceae</taxon>
        <taxon>Rhodotorula</taxon>
    </lineage>
</organism>
<dbReference type="Pfam" id="PF20152">
    <property type="entry name" value="DUF6534"/>
    <property type="match status" value="1"/>
</dbReference>
<evidence type="ECO:0000313" key="5">
    <source>
        <dbReference type="Proteomes" id="UP000199069"/>
    </source>
</evidence>
<feature type="region of interest" description="Disordered" evidence="1">
    <location>
        <begin position="262"/>
        <end position="358"/>
    </location>
</feature>
<evidence type="ECO:0000256" key="1">
    <source>
        <dbReference type="SAM" id="MobiDB-lite"/>
    </source>
</evidence>
<feature type="transmembrane region" description="Helical" evidence="2">
    <location>
        <begin position="122"/>
        <end position="143"/>
    </location>
</feature>
<feature type="compositionally biased region" description="Basic and acidic residues" evidence="1">
    <location>
        <begin position="342"/>
        <end position="352"/>
    </location>
</feature>
<name>A0A0K3CDD8_RHOTO</name>
<dbReference type="STRING" id="5286.A0A0K3CDD8"/>
<feature type="transmembrane region" description="Helical" evidence="2">
    <location>
        <begin position="91"/>
        <end position="110"/>
    </location>
</feature>
<evidence type="ECO:0000259" key="3">
    <source>
        <dbReference type="Pfam" id="PF20152"/>
    </source>
</evidence>